<feature type="region of interest" description="Disordered" evidence="1">
    <location>
        <begin position="84"/>
        <end position="110"/>
    </location>
</feature>
<proteinExistence type="predicted"/>
<sequence length="110" mass="12116">MKNVVVEPHITSASKINYSFISIAVGFVIEFEFWASTISRFKAELSNTDNMFSMPIDEEKGIDSPSTSSILAYEDITPANCSADVDMHAPSKNELGKYIDPENSVDTDTT</sequence>
<keyword evidence="3" id="KW-1185">Reference proteome</keyword>
<organism evidence="2 3">
    <name type="scientific">Anisodus acutangulus</name>
    <dbReference type="NCBI Taxonomy" id="402998"/>
    <lineage>
        <taxon>Eukaryota</taxon>
        <taxon>Viridiplantae</taxon>
        <taxon>Streptophyta</taxon>
        <taxon>Embryophyta</taxon>
        <taxon>Tracheophyta</taxon>
        <taxon>Spermatophyta</taxon>
        <taxon>Magnoliopsida</taxon>
        <taxon>eudicotyledons</taxon>
        <taxon>Gunneridae</taxon>
        <taxon>Pentapetalae</taxon>
        <taxon>asterids</taxon>
        <taxon>lamiids</taxon>
        <taxon>Solanales</taxon>
        <taxon>Solanaceae</taxon>
        <taxon>Solanoideae</taxon>
        <taxon>Hyoscyameae</taxon>
        <taxon>Anisodus</taxon>
    </lineage>
</organism>
<reference evidence="3" key="1">
    <citation type="journal article" date="2023" name="Proc. Natl. Acad. Sci. U.S.A.">
        <title>Genomic and structural basis for evolution of tropane alkaloid biosynthesis.</title>
        <authorList>
            <person name="Wanga Y.-J."/>
            <person name="Taina T."/>
            <person name="Yua J.-Y."/>
            <person name="Lia J."/>
            <person name="Xua B."/>
            <person name="Chenc J."/>
            <person name="D'Auriad J.C."/>
            <person name="Huanga J.-P."/>
            <person name="Huanga S.-X."/>
        </authorList>
    </citation>
    <scope>NUCLEOTIDE SEQUENCE [LARGE SCALE GENOMIC DNA]</scope>
    <source>
        <strain evidence="3">cv. KIB-2019</strain>
    </source>
</reference>
<dbReference type="AlphaFoldDB" id="A0A9Q1L5K4"/>
<evidence type="ECO:0000256" key="1">
    <source>
        <dbReference type="SAM" id="MobiDB-lite"/>
    </source>
</evidence>
<evidence type="ECO:0000313" key="2">
    <source>
        <dbReference type="EMBL" id="KAJ8527981.1"/>
    </source>
</evidence>
<dbReference type="Proteomes" id="UP001152561">
    <property type="component" value="Unassembled WGS sequence"/>
</dbReference>
<evidence type="ECO:0000313" key="3">
    <source>
        <dbReference type="Proteomes" id="UP001152561"/>
    </source>
</evidence>
<feature type="compositionally biased region" description="Basic and acidic residues" evidence="1">
    <location>
        <begin position="85"/>
        <end position="100"/>
    </location>
</feature>
<protein>
    <submittedName>
        <fullName evidence="2">Uncharacterized protein</fullName>
    </submittedName>
</protein>
<accession>A0A9Q1L5K4</accession>
<comment type="caution">
    <text evidence="2">The sequence shown here is derived from an EMBL/GenBank/DDBJ whole genome shotgun (WGS) entry which is preliminary data.</text>
</comment>
<gene>
    <name evidence="2" type="ORF">K7X08_015432</name>
</gene>
<name>A0A9Q1L5K4_9SOLA</name>
<dbReference type="EMBL" id="JAJAGQ010000023">
    <property type="protein sequence ID" value="KAJ8527981.1"/>
    <property type="molecule type" value="Genomic_DNA"/>
</dbReference>